<feature type="compositionally biased region" description="Basic and acidic residues" evidence="1">
    <location>
        <begin position="130"/>
        <end position="143"/>
    </location>
</feature>
<keyword evidence="3" id="KW-1185">Reference proteome</keyword>
<dbReference type="EMBL" id="KB468135">
    <property type="protein sequence ID" value="PCH43090.1"/>
    <property type="molecule type" value="Genomic_DNA"/>
</dbReference>
<accession>A0A2H3JLL5</accession>
<feature type="compositionally biased region" description="Polar residues" evidence="1">
    <location>
        <begin position="58"/>
        <end position="69"/>
    </location>
</feature>
<sequence length="143" mass="16058">MRKGEQSPAKTSDQRHRRTTRPTPRSNSGTVRFTNRAPPADTQPPAALTGNHHPLQGDPSQVSTGTSHATQRKDRAGKPTGNANTARRCPSISQGQRTAKASTPTLMGRRSKSKNDNRRRYRYRHRDRPRRAYTDKTSKEARC</sequence>
<dbReference type="AlphaFoldDB" id="A0A2H3JLL5"/>
<organism evidence="2 3">
    <name type="scientific">Wolfiporia cocos (strain MD-104)</name>
    <name type="common">Brown rot fungus</name>
    <dbReference type="NCBI Taxonomy" id="742152"/>
    <lineage>
        <taxon>Eukaryota</taxon>
        <taxon>Fungi</taxon>
        <taxon>Dikarya</taxon>
        <taxon>Basidiomycota</taxon>
        <taxon>Agaricomycotina</taxon>
        <taxon>Agaricomycetes</taxon>
        <taxon>Polyporales</taxon>
        <taxon>Phaeolaceae</taxon>
        <taxon>Wolfiporia</taxon>
    </lineage>
</organism>
<feature type="compositionally biased region" description="Polar residues" evidence="1">
    <location>
        <begin position="81"/>
        <end position="105"/>
    </location>
</feature>
<feature type="compositionally biased region" description="Basic residues" evidence="1">
    <location>
        <begin position="119"/>
        <end position="129"/>
    </location>
</feature>
<evidence type="ECO:0000313" key="2">
    <source>
        <dbReference type="EMBL" id="PCH43090.1"/>
    </source>
</evidence>
<proteinExistence type="predicted"/>
<dbReference type="Proteomes" id="UP000218811">
    <property type="component" value="Unassembled WGS sequence"/>
</dbReference>
<evidence type="ECO:0000313" key="3">
    <source>
        <dbReference type="Proteomes" id="UP000218811"/>
    </source>
</evidence>
<name>A0A2H3JLL5_WOLCO</name>
<gene>
    <name evidence="2" type="ORF">WOLCODRAFT_153152</name>
</gene>
<protein>
    <submittedName>
        <fullName evidence="2">Uncharacterized protein</fullName>
    </submittedName>
</protein>
<reference evidence="2 3" key="1">
    <citation type="journal article" date="2012" name="Science">
        <title>The Paleozoic origin of enzymatic lignin decomposition reconstructed from 31 fungal genomes.</title>
        <authorList>
            <person name="Floudas D."/>
            <person name="Binder M."/>
            <person name="Riley R."/>
            <person name="Barry K."/>
            <person name="Blanchette R.A."/>
            <person name="Henrissat B."/>
            <person name="Martinez A.T."/>
            <person name="Otillar R."/>
            <person name="Spatafora J.W."/>
            <person name="Yadav J.S."/>
            <person name="Aerts A."/>
            <person name="Benoit I."/>
            <person name="Boyd A."/>
            <person name="Carlson A."/>
            <person name="Copeland A."/>
            <person name="Coutinho P.M."/>
            <person name="de Vries R.P."/>
            <person name="Ferreira P."/>
            <person name="Findley K."/>
            <person name="Foster B."/>
            <person name="Gaskell J."/>
            <person name="Glotzer D."/>
            <person name="Gorecki P."/>
            <person name="Heitman J."/>
            <person name="Hesse C."/>
            <person name="Hori C."/>
            <person name="Igarashi K."/>
            <person name="Jurgens J.A."/>
            <person name="Kallen N."/>
            <person name="Kersten P."/>
            <person name="Kohler A."/>
            <person name="Kuees U."/>
            <person name="Kumar T.K.A."/>
            <person name="Kuo A."/>
            <person name="LaButti K."/>
            <person name="Larrondo L.F."/>
            <person name="Lindquist E."/>
            <person name="Ling A."/>
            <person name="Lombard V."/>
            <person name="Lucas S."/>
            <person name="Lundell T."/>
            <person name="Martin R."/>
            <person name="McLaughlin D.J."/>
            <person name="Morgenstern I."/>
            <person name="Morin E."/>
            <person name="Murat C."/>
            <person name="Nagy L.G."/>
            <person name="Nolan M."/>
            <person name="Ohm R.A."/>
            <person name="Patyshakuliyeva A."/>
            <person name="Rokas A."/>
            <person name="Ruiz-Duenas F.J."/>
            <person name="Sabat G."/>
            <person name="Salamov A."/>
            <person name="Samejima M."/>
            <person name="Schmutz J."/>
            <person name="Slot J.C."/>
            <person name="St John F."/>
            <person name="Stenlid J."/>
            <person name="Sun H."/>
            <person name="Sun S."/>
            <person name="Syed K."/>
            <person name="Tsang A."/>
            <person name="Wiebenga A."/>
            <person name="Young D."/>
            <person name="Pisabarro A."/>
            <person name="Eastwood D.C."/>
            <person name="Martin F."/>
            <person name="Cullen D."/>
            <person name="Grigoriev I.V."/>
            <person name="Hibbett D.S."/>
        </authorList>
    </citation>
    <scope>NUCLEOTIDE SEQUENCE [LARGE SCALE GENOMIC DNA]</scope>
    <source>
        <strain evidence="2 3">MD-104</strain>
    </source>
</reference>
<evidence type="ECO:0000256" key="1">
    <source>
        <dbReference type="SAM" id="MobiDB-lite"/>
    </source>
</evidence>
<feature type="region of interest" description="Disordered" evidence="1">
    <location>
        <begin position="1"/>
        <end position="143"/>
    </location>
</feature>